<protein>
    <recommendedName>
        <fullName evidence="1">non-specific serine/threonine protein kinase</fullName>
        <ecNumber evidence="1">2.7.11.1</ecNumber>
    </recommendedName>
</protein>
<dbReference type="Gene3D" id="1.10.510.10">
    <property type="entry name" value="Transferase(Phosphotransferase) domain 1"/>
    <property type="match status" value="1"/>
</dbReference>
<dbReference type="GO" id="GO:0005634">
    <property type="term" value="C:nucleus"/>
    <property type="evidence" value="ECO:0007669"/>
    <property type="project" value="TreeGrafter"/>
</dbReference>
<dbReference type="GO" id="GO:0004674">
    <property type="term" value="F:protein serine/threonine kinase activity"/>
    <property type="evidence" value="ECO:0007669"/>
    <property type="project" value="UniProtKB-KW"/>
</dbReference>
<evidence type="ECO:0000256" key="6">
    <source>
        <dbReference type="ARBA" id="ARBA00022840"/>
    </source>
</evidence>
<dbReference type="Proteomes" id="UP000030651">
    <property type="component" value="Unassembled WGS sequence"/>
</dbReference>
<comment type="catalytic activity">
    <reaction evidence="8">
        <text>L-seryl-[protein] + ATP = O-phospho-L-seryl-[protein] + ADP + H(+)</text>
        <dbReference type="Rhea" id="RHEA:17989"/>
        <dbReference type="Rhea" id="RHEA-COMP:9863"/>
        <dbReference type="Rhea" id="RHEA-COMP:11604"/>
        <dbReference type="ChEBI" id="CHEBI:15378"/>
        <dbReference type="ChEBI" id="CHEBI:29999"/>
        <dbReference type="ChEBI" id="CHEBI:30616"/>
        <dbReference type="ChEBI" id="CHEBI:83421"/>
        <dbReference type="ChEBI" id="CHEBI:456216"/>
        <dbReference type="EC" id="2.7.11.1"/>
    </reaction>
</comment>
<gene>
    <name evidence="10" type="ORF">PFICI_11553</name>
</gene>
<dbReference type="EC" id="2.7.11.1" evidence="1"/>
<keyword evidence="5" id="KW-0418">Kinase</keyword>
<evidence type="ECO:0000256" key="2">
    <source>
        <dbReference type="ARBA" id="ARBA00022527"/>
    </source>
</evidence>
<dbReference type="InterPro" id="IPR000719">
    <property type="entry name" value="Prot_kinase_dom"/>
</dbReference>
<dbReference type="STRING" id="1229662.W3WTK5"/>
<dbReference type="RefSeq" id="XP_007838325.1">
    <property type="nucleotide sequence ID" value="XM_007840134.1"/>
</dbReference>
<evidence type="ECO:0000256" key="3">
    <source>
        <dbReference type="ARBA" id="ARBA00022679"/>
    </source>
</evidence>
<dbReference type="InParanoid" id="W3WTK5"/>
<dbReference type="PROSITE" id="PS50011">
    <property type="entry name" value="PROTEIN_KINASE_DOM"/>
    <property type="match status" value="1"/>
</dbReference>
<keyword evidence="6" id="KW-0067">ATP-binding</keyword>
<organism evidence="10 11">
    <name type="scientific">Pestalotiopsis fici (strain W106-1 / CGMCC3.15140)</name>
    <dbReference type="NCBI Taxonomy" id="1229662"/>
    <lineage>
        <taxon>Eukaryota</taxon>
        <taxon>Fungi</taxon>
        <taxon>Dikarya</taxon>
        <taxon>Ascomycota</taxon>
        <taxon>Pezizomycotina</taxon>
        <taxon>Sordariomycetes</taxon>
        <taxon>Xylariomycetidae</taxon>
        <taxon>Amphisphaeriales</taxon>
        <taxon>Sporocadaceae</taxon>
        <taxon>Pestalotiopsis</taxon>
    </lineage>
</organism>
<evidence type="ECO:0000256" key="1">
    <source>
        <dbReference type="ARBA" id="ARBA00012513"/>
    </source>
</evidence>
<evidence type="ECO:0000256" key="5">
    <source>
        <dbReference type="ARBA" id="ARBA00022777"/>
    </source>
</evidence>
<dbReference type="OrthoDB" id="5986190at2759"/>
<keyword evidence="2" id="KW-0723">Serine/threonine-protein kinase</keyword>
<dbReference type="eggNOG" id="KOG4177">
    <property type="taxonomic scope" value="Eukaryota"/>
</dbReference>
<dbReference type="EMBL" id="KI912117">
    <property type="protein sequence ID" value="ETS76166.1"/>
    <property type="molecule type" value="Genomic_DNA"/>
</dbReference>
<evidence type="ECO:0000256" key="8">
    <source>
        <dbReference type="ARBA" id="ARBA00048679"/>
    </source>
</evidence>
<keyword evidence="3" id="KW-0808">Transferase</keyword>
<dbReference type="KEGG" id="pfy:PFICI_11553"/>
<sequence length="978" mass="110395">MNNSRDQHARRRACFESIANGIQDAMCMADDPEKAFCRSSDMRAIWRTSQLRGLLFDSNLTTEQIEAIQNRLLGFLSFIVWTDLPELDWFSTVKSYLFSSPNSTITRFTDKNLPLDAEELASMGLSPRRVKRSLGDQYRFIPAILDFSHQPQTQNIDSRLRMPFEFRSTEEISGGYGLINFYQVSPGYIQSRKYSQFPWTANEPYAVAVKSFRGDEEALDDAKKEVDTLCRVKRTLPSEVYRITLHHTIIEQDSRYLIVLPIADLGNLHQFLHAEAAVSSRTYNLAPESFDERFRDLPDRGAPLAGALAKECVAIADALKWLHAGFSDDHASSVNLAHMDLKPDNILLFNIGDGPVGWWKLADFGISVIKKVSKDGNVENATMHTRARRPTSTYQAPEIERAWDDSGGQFKVGRKSDVWSFGAIFSEILTFTETGPPGVDQFRDLRRGPYDSFYSESPRQSTHLSIQNHGKNYQLRSEVTEWLQELRNSAGPERNYVTCWAYCIESLLVADPEARPDAEKMYANVLHVSQHIDQIIQKRDTDCIFTLHHRQQQQQPPPPPRVPDISIETVGQRNMSIGSSVRHSDIFDTGSDGPSHDSSSHVYDSADFSTSFKHGPPAIPPMGWQHVETHAMSWEVKIKGSTPSAVAVGKYWIAYLAKSTISLSRILPDKDGNNITETVRAIDLPFKARTDRSGIVLAGQYLAAWGESKTSEPMLHVYKLDYQDARATPIPIPIPTRYFEHSKRIAISLEGFVAVINMKELFILHVGSPNEIHTRHTSRDVPLEQNCYIEDIAFNEEGNLLYVWATGLSKGWLLCYRVTELPSIELEARTRYDFEGHVKLHQTRLLPFNQALGCLVVPDGDNQVAFVPDSAILHHAPRTLYAFPIQPRLLDIRAACLHQDQSFVVVTSKRIPSSSLVHILPVRPTGGFEEESTLCRLDSRLKEGSAMQVILCNDEAASIILICQVDGKIYAIKCRPKR</sequence>
<dbReference type="SMART" id="SM00220">
    <property type="entry name" value="S_TKc"/>
    <property type="match status" value="1"/>
</dbReference>
<dbReference type="GeneID" id="19276566"/>
<dbReference type="HOGENOM" id="CLU_319567_0_0_1"/>
<dbReference type="Pfam" id="PF00069">
    <property type="entry name" value="Pkinase"/>
    <property type="match status" value="1"/>
</dbReference>
<dbReference type="InterPro" id="IPR050660">
    <property type="entry name" value="NEK_Ser/Thr_kinase"/>
</dbReference>
<keyword evidence="4" id="KW-0547">Nucleotide-binding</keyword>
<keyword evidence="11" id="KW-1185">Reference proteome</keyword>
<dbReference type="InterPro" id="IPR008271">
    <property type="entry name" value="Ser/Thr_kinase_AS"/>
</dbReference>
<evidence type="ECO:0000313" key="11">
    <source>
        <dbReference type="Proteomes" id="UP000030651"/>
    </source>
</evidence>
<accession>W3WTK5</accession>
<dbReference type="PROSITE" id="PS00108">
    <property type="entry name" value="PROTEIN_KINASE_ST"/>
    <property type="match status" value="1"/>
</dbReference>
<dbReference type="PANTHER" id="PTHR43671">
    <property type="entry name" value="SERINE/THREONINE-PROTEIN KINASE NEK"/>
    <property type="match status" value="1"/>
</dbReference>
<reference evidence="11" key="1">
    <citation type="journal article" date="2015" name="BMC Genomics">
        <title>Genomic and transcriptomic analysis of the endophytic fungus Pestalotiopsis fici reveals its lifestyle and high potential for synthesis of natural products.</title>
        <authorList>
            <person name="Wang X."/>
            <person name="Zhang X."/>
            <person name="Liu L."/>
            <person name="Xiang M."/>
            <person name="Wang W."/>
            <person name="Sun X."/>
            <person name="Che Y."/>
            <person name="Guo L."/>
            <person name="Liu G."/>
            <person name="Guo L."/>
            <person name="Wang C."/>
            <person name="Yin W.B."/>
            <person name="Stadler M."/>
            <person name="Zhang X."/>
            <person name="Liu X."/>
        </authorList>
    </citation>
    <scope>NUCLEOTIDE SEQUENCE [LARGE SCALE GENOMIC DNA]</scope>
    <source>
        <strain evidence="11">W106-1 / CGMCC3.15140</strain>
    </source>
</reference>
<evidence type="ECO:0000256" key="4">
    <source>
        <dbReference type="ARBA" id="ARBA00022741"/>
    </source>
</evidence>
<evidence type="ECO:0000313" key="10">
    <source>
        <dbReference type="EMBL" id="ETS76166.1"/>
    </source>
</evidence>
<dbReference type="AlphaFoldDB" id="W3WTK5"/>
<evidence type="ECO:0000256" key="7">
    <source>
        <dbReference type="ARBA" id="ARBA00047899"/>
    </source>
</evidence>
<proteinExistence type="predicted"/>
<dbReference type="SUPFAM" id="SSF56112">
    <property type="entry name" value="Protein kinase-like (PK-like)"/>
    <property type="match status" value="1"/>
</dbReference>
<dbReference type="PANTHER" id="PTHR43671:SF98">
    <property type="entry name" value="SERINE_THREONINE-PROTEIN KINASE NEK11"/>
    <property type="match status" value="1"/>
</dbReference>
<dbReference type="GO" id="GO:0005524">
    <property type="term" value="F:ATP binding"/>
    <property type="evidence" value="ECO:0007669"/>
    <property type="project" value="UniProtKB-KW"/>
</dbReference>
<evidence type="ECO:0000259" key="9">
    <source>
        <dbReference type="PROSITE" id="PS50011"/>
    </source>
</evidence>
<comment type="catalytic activity">
    <reaction evidence="7">
        <text>L-threonyl-[protein] + ATP = O-phospho-L-threonyl-[protein] + ADP + H(+)</text>
        <dbReference type="Rhea" id="RHEA:46608"/>
        <dbReference type="Rhea" id="RHEA-COMP:11060"/>
        <dbReference type="Rhea" id="RHEA-COMP:11605"/>
        <dbReference type="ChEBI" id="CHEBI:15378"/>
        <dbReference type="ChEBI" id="CHEBI:30013"/>
        <dbReference type="ChEBI" id="CHEBI:30616"/>
        <dbReference type="ChEBI" id="CHEBI:61977"/>
        <dbReference type="ChEBI" id="CHEBI:456216"/>
        <dbReference type="EC" id="2.7.11.1"/>
    </reaction>
</comment>
<dbReference type="InterPro" id="IPR011009">
    <property type="entry name" value="Kinase-like_dom_sf"/>
</dbReference>
<name>W3WTK5_PESFW</name>
<feature type="domain" description="Protein kinase" evidence="9">
    <location>
        <begin position="166"/>
        <end position="530"/>
    </location>
</feature>